<dbReference type="EC" id="3.1.1.11" evidence="5 16"/>
<keyword evidence="8 16" id="KW-0378">Hydrolase</keyword>
<dbReference type="FunFam" id="2.160.20.10:FF:000001">
    <property type="entry name" value="Pectinesterase"/>
    <property type="match status" value="1"/>
</dbReference>
<dbReference type="OrthoDB" id="2019149at2759"/>
<dbReference type="Proteomes" id="UP000015453">
    <property type="component" value="Unassembled WGS sequence"/>
</dbReference>
<dbReference type="InterPro" id="IPR012334">
    <property type="entry name" value="Pectin_lyas_fold"/>
</dbReference>
<evidence type="ECO:0000259" key="17">
    <source>
        <dbReference type="SMART" id="SM00856"/>
    </source>
</evidence>
<dbReference type="GO" id="GO:0042545">
    <property type="term" value="P:cell wall modification"/>
    <property type="evidence" value="ECO:0007669"/>
    <property type="project" value="UniProtKB-UniRule"/>
</dbReference>
<evidence type="ECO:0000256" key="16">
    <source>
        <dbReference type="RuleBase" id="RU000589"/>
    </source>
</evidence>
<reference evidence="18 19" key="1">
    <citation type="journal article" date="2013" name="BMC Genomics">
        <title>The miniature genome of a carnivorous plant Genlisea aurea contains a low number of genes and short non-coding sequences.</title>
        <authorList>
            <person name="Leushkin E.V."/>
            <person name="Sutormin R.A."/>
            <person name="Nabieva E.R."/>
            <person name="Penin A.A."/>
            <person name="Kondrashov A.S."/>
            <person name="Logacheva M.D."/>
        </authorList>
    </citation>
    <scope>NUCLEOTIDE SEQUENCE [LARGE SCALE GENOMIC DNA]</scope>
</reference>
<comment type="similarity">
    <text evidence="4">In the C-terminal section; belongs to the pectinesterase family.</text>
</comment>
<dbReference type="InterPro" id="IPR011050">
    <property type="entry name" value="Pectin_lyase_fold/virulence"/>
</dbReference>
<evidence type="ECO:0000256" key="12">
    <source>
        <dbReference type="ARBA" id="ARBA00023316"/>
    </source>
</evidence>
<evidence type="ECO:0000313" key="19">
    <source>
        <dbReference type="Proteomes" id="UP000015453"/>
    </source>
</evidence>
<dbReference type="AlphaFoldDB" id="S8DIN6"/>
<dbReference type="Gene3D" id="2.160.20.10">
    <property type="entry name" value="Single-stranded right-handed beta-helix, Pectin lyase-like"/>
    <property type="match status" value="1"/>
</dbReference>
<dbReference type="Pfam" id="PF04043">
    <property type="entry name" value="PMEI"/>
    <property type="match status" value="1"/>
</dbReference>
<dbReference type="SUPFAM" id="SSF101148">
    <property type="entry name" value="Plant invertase/pectin methylesterase inhibitor"/>
    <property type="match status" value="1"/>
</dbReference>
<evidence type="ECO:0000256" key="7">
    <source>
        <dbReference type="ARBA" id="ARBA00022525"/>
    </source>
</evidence>
<comment type="similarity">
    <text evidence="3">In the N-terminal section; belongs to the PMEI family.</text>
</comment>
<proteinExistence type="inferred from homology"/>
<dbReference type="UniPathway" id="UPA00545">
    <property type="reaction ID" value="UER00823"/>
</dbReference>
<comment type="caution">
    <text evidence="18">The sequence shown here is derived from an EMBL/GenBank/DDBJ whole genome shotgun (WGS) entry which is preliminary data.</text>
</comment>
<evidence type="ECO:0000256" key="15">
    <source>
        <dbReference type="PROSITE-ProRule" id="PRU10040"/>
    </source>
</evidence>
<feature type="domain" description="Pectinesterase inhibitor" evidence="17">
    <location>
        <begin position="32"/>
        <end position="182"/>
    </location>
</feature>
<keyword evidence="6" id="KW-0134">Cell wall</keyword>
<accession>S8DIN6</accession>
<dbReference type="EMBL" id="AUSU01008450">
    <property type="protein sequence ID" value="EPS59322.1"/>
    <property type="molecule type" value="Genomic_DNA"/>
</dbReference>
<dbReference type="SMART" id="SM00856">
    <property type="entry name" value="PMEI"/>
    <property type="match status" value="1"/>
</dbReference>
<evidence type="ECO:0000256" key="11">
    <source>
        <dbReference type="ARBA" id="ARBA00023180"/>
    </source>
</evidence>
<feature type="non-terminal residue" evidence="18">
    <location>
        <position position="1"/>
    </location>
</feature>
<dbReference type="Gene3D" id="1.20.140.40">
    <property type="entry name" value="Invertase/pectin methylesterase inhibitor family protein"/>
    <property type="match status" value="1"/>
</dbReference>
<sequence length="537" mass="58199">SILVVAMVVAVAVTVTKKNAAGNESGAPATSTSNKAVQAVCSPTSYRETCEQTLAKANTSDPKELIRYGFGVAVDGIGEALKKSALLKQAAADQSTKDAFYVCEDVLDLAVYDLQKSIDRIGEFNPQKLNDYVEDLRTWLSGVVTTQTTCIDAFENTTGDTGEKMKKLLKTVGELTSNGLDMVTDLTSILSQLQIGIGNVSAGRRRLLSDWAEPKMRMLAGGIRANAVVALDGSGQYKSINAAINAAPSKNARPFVIHVKAGLYREYVEVPKHKTNIVILGDGATRTRITGRKNLAGGVKTFATATFAVNADDFTAKDIGIENTAGPEGHQAVALRVTGDRAVLYNLNIDGFQDTLYAHAHRQFYRNCRISGTIDFVFGNALSIFQNCQFIVRKPMANQACMVTAQGRDQRNSNGAIVIQNGEIRAEQAFINAKPKVQAYLGRPWKQFSTTIIMSSYIGGSISPQGWAPWAGSFALDTCYYAEYRNRGPGSNTSQRVKWKGIKHIDPQTAARYAPGKAYGDDQWIRRAGVPYVSGMM</sequence>
<evidence type="ECO:0000256" key="5">
    <source>
        <dbReference type="ARBA" id="ARBA00013229"/>
    </source>
</evidence>
<comment type="subcellular location">
    <subcellularLocation>
        <location evidence="1">Secreted</location>
        <location evidence="1">Cell wall</location>
    </subcellularLocation>
</comment>
<dbReference type="GO" id="GO:0045490">
    <property type="term" value="P:pectin catabolic process"/>
    <property type="evidence" value="ECO:0007669"/>
    <property type="project" value="UniProtKB-UniRule"/>
</dbReference>
<dbReference type="Pfam" id="PF01095">
    <property type="entry name" value="Pectinesterase"/>
    <property type="match status" value="1"/>
</dbReference>
<keyword evidence="11" id="KW-0325">Glycoprotein</keyword>
<comment type="pathway">
    <text evidence="2 16">Glycan metabolism; pectin degradation; 2-dehydro-3-deoxy-D-gluconate from pectin: step 1/5.</text>
</comment>
<keyword evidence="16" id="KW-0732">Signal</keyword>
<evidence type="ECO:0000256" key="9">
    <source>
        <dbReference type="ARBA" id="ARBA00023085"/>
    </source>
</evidence>
<feature type="chain" id="PRO_5005146747" description="Pectinesterase" evidence="16">
    <location>
        <begin position="22"/>
        <end position="537"/>
    </location>
</feature>
<dbReference type="NCBIfam" id="TIGR01614">
    <property type="entry name" value="PME_inhib"/>
    <property type="match status" value="1"/>
</dbReference>
<keyword evidence="19" id="KW-1185">Reference proteome</keyword>
<evidence type="ECO:0000256" key="2">
    <source>
        <dbReference type="ARBA" id="ARBA00005184"/>
    </source>
</evidence>
<feature type="signal peptide" evidence="16">
    <location>
        <begin position="1"/>
        <end position="21"/>
    </location>
</feature>
<comment type="catalytic activity">
    <reaction evidence="13 16">
        <text>[(1-&gt;4)-alpha-D-galacturonosyl methyl ester](n) + n H2O = [(1-&gt;4)-alpha-D-galacturonosyl](n) + n methanol + n H(+)</text>
        <dbReference type="Rhea" id="RHEA:22380"/>
        <dbReference type="Rhea" id="RHEA-COMP:14570"/>
        <dbReference type="Rhea" id="RHEA-COMP:14573"/>
        <dbReference type="ChEBI" id="CHEBI:15377"/>
        <dbReference type="ChEBI" id="CHEBI:15378"/>
        <dbReference type="ChEBI" id="CHEBI:17790"/>
        <dbReference type="ChEBI" id="CHEBI:140522"/>
        <dbReference type="ChEBI" id="CHEBI:140523"/>
        <dbReference type="EC" id="3.1.1.11"/>
    </reaction>
</comment>
<keyword evidence="12" id="KW-0961">Cell wall biogenesis/degradation</keyword>
<evidence type="ECO:0000313" key="18">
    <source>
        <dbReference type="EMBL" id="EPS59322.1"/>
    </source>
</evidence>
<keyword evidence="9 16" id="KW-0063">Aspartyl esterase</keyword>
<evidence type="ECO:0000256" key="10">
    <source>
        <dbReference type="ARBA" id="ARBA00023157"/>
    </source>
</evidence>
<dbReference type="InterPro" id="IPR035513">
    <property type="entry name" value="Invertase/methylesterase_inhib"/>
</dbReference>
<dbReference type="GO" id="GO:0004857">
    <property type="term" value="F:enzyme inhibitor activity"/>
    <property type="evidence" value="ECO:0007669"/>
    <property type="project" value="InterPro"/>
</dbReference>
<dbReference type="InterPro" id="IPR000070">
    <property type="entry name" value="Pectinesterase_cat"/>
</dbReference>
<evidence type="ECO:0000256" key="8">
    <source>
        <dbReference type="ARBA" id="ARBA00022801"/>
    </source>
</evidence>
<feature type="active site" evidence="15">
    <location>
        <position position="375"/>
    </location>
</feature>
<name>S8DIN6_9LAMI</name>
<dbReference type="GO" id="GO:0030599">
    <property type="term" value="F:pectinesterase activity"/>
    <property type="evidence" value="ECO:0007669"/>
    <property type="project" value="UniProtKB-UniRule"/>
</dbReference>
<dbReference type="SUPFAM" id="SSF51126">
    <property type="entry name" value="Pectin lyase-like"/>
    <property type="match status" value="1"/>
</dbReference>
<comment type="function">
    <text evidence="14">Acts in the modification of cell walls via demethylesterification of cell wall pectin.</text>
</comment>
<evidence type="ECO:0000256" key="4">
    <source>
        <dbReference type="ARBA" id="ARBA00007786"/>
    </source>
</evidence>
<dbReference type="CDD" id="cd15798">
    <property type="entry name" value="PMEI-like_3"/>
    <property type="match status" value="1"/>
</dbReference>
<dbReference type="FunFam" id="1.20.140.40:FF:000001">
    <property type="entry name" value="Pectinesterase"/>
    <property type="match status" value="1"/>
</dbReference>
<evidence type="ECO:0000256" key="1">
    <source>
        <dbReference type="ARBA" id="ARBA00004191"/>
    </source>
</evidence>
<organism evidence="18 19">
    <name type="scientific">Genlisea aurea</name>
    <dbReference type="NCBI Taxonomy" id="192259"/>
    <lineage>
        <taxon>Eukaryota</taxon>
        <taxon>Viridiplantae</taxon>
        <taxon>Streptophyta</taxon>
        <taxon>Embryophyta</taxon>
        <taxon>Tracheophyta</taxon>
        <taxon>Spermatophyta</taxon>
        <taxon>Magnoliopsida</taxon>
        <taxon>eudicotyledons</taxon>
        <taxon>Gunneridae</taxon>
        <taxon>Pentapetalae</taxon>
        <taxon>asterids</taxon>
        <taxon>lamiids</taxon>
        <taxon>Lamiales</taxon>
        <taxon>Lentibulariaceae</taxon>
        <taxon>Genlisea</taxon>
    </lineage>
</organism>
<evidence type="ECO:0000256" key="13">
    <source>
        <dbReference type="ARBA" id="ARBA00047928"/>
    </source>
</evidence>
<dbReference type="PANTHER" id="PTHR31707">
    <property type="entry name" value="PECTINESTERASE"/>
    <property type="match status" value="1"/>
</dbReference>
<evidence type="ECO:0000256" key="3">
    <source>
        <dbReference type="ARBA" id="ARBA00006027"/>
    </source>
</evidence>
<evidence type="ECO:0000256" key="14">
    <source>
        <dbReference type="ARBA" id="ARBA00057335"/>
    </source>
</evidence>
<keyword evidence="10" id="KW-1015">Disulfide bond</keyword>
<dbReference type="PROSITE" id="PS00503">
    <property type="entry name" value="PECTINESTERASE_2"/>
    <property type="match status" value="1"/>
</dbReference>
<dbReference type="InterPro" id="IPR006501">
    <property type="entry name" value="Pectinesterase_inhib_dom"/>
</dbReference>
<evidence type="ECO:0000256" key="6">
    <source>
        <dbReference type="ARBA" id="ARBA00022512"/>
    </source>
</evidence>
<dbReference type="InterPro" id="IPR033131">
    <property type="entry name" value="Pectinesterase_Asp_AS"/>
</dbReference>
<gene>
    <name evidence="18" type="ORF">M569_15485</name>
</gene>
<keyword evidence="7" id="KW-0964">Secreted</keyword>
<protein>
    <recommendedName>
        <fullName evidence="5 16">Pectinesterase</fullName>
        <ecNumber evidence="5 16">3.1.1.11</ecNumber>
    </recommendedName>
</protein>